<reference evidence="1 2" key="1">
    <citation type="submission" date="2019-02" db="EMBL/GenBank/DDBJ databases">
        <authorList>
            <person name="Lehtovirta-Morley E L."/>
        </authorList>
    </citation>
    <scope>NUCLEOTIDE SEQUENCE [LARGE SCALE GENOMIC DNA]</scope>
    <source>
        <strain evidence="1">NFRAN1</strain>
    </source>
</reference>
<dbReference type="InterPro" id="IPR036278">
    <property type="entry name" value="Sialidase_sf"/>
</dbReference>
<dbReference type="KEGG" id="nfn:NFRAN_2154"/>
<accession>A0A484IHV0</accession>
<gene>
    <name evidence="1" type="ORF">NFRAN_2154</name>
</gene>
<dbReference type="AlphaFoldDB" id="A0A484IHV0"/>
<dbReference type="EMBL" id="LR216287">
    <property type="protein sequence ID" value="VFJ14476.1"/>
    <property type="molecule type" value="Genomic_DNA"/>
</dbReference>
<protein>
    <recommendedName>
        <fullName evidence="3">Exo-alpha-sialidase</fullName>
    </recommendedName>
</protein>
<evidence type="ECO:0008006" key="3">
    <source>
        <dbReference type="Google" id="ProtNLM"/>
    </source>
</evidence>
<evidence type="ECO:0000313" key="1">
    <source>
        <dbReference type="EMBL" id="VFJ14476.1"/>
    </source>
</evidence>
<dbReference type="SUPFAM" id="SSF50939">
    <property type="entry name" value="Sialidases"/>
    <property type="match status" value="1"/>
</dbReference>
<name>A0A484IHV0_9ARCH</name>
<proteinExistence type="predicted"/>
<dbReference type="Proteomes" id="UP000294299">
    <property type="component" value="Chromosome NFRAN"/>
</dbReference>
<evidence type="ECO:0000313" key="2">
    <source>
        <dbReference type="Proteomes" id="UP000294299"/>
    </source>
</evidence>
<keyword evidence="2" id="KW-1185">Reference proteome</keyword>
<dbReference type="Gene3D" id="2.120.10.10">
    <property type="match status" value="2"/>
</dbReference>
<dbReference type="CDD" id="cd15482">
    <property type="entry name" value="Sialidase_non-viral"/>
    <property type="match status" value="1"/>
</dbReference>
<organism evidence="1 2">
    <name type="scientific">Candidatus Nitrosocosmicus franklandianus</name>
    <dbReference type="NCBI Taxonomy" id="1798806"/>
    <lineage>
        <taxon>Archaea</taxon>
        <taxon>Nitrososphaerota</taxon>
        <taxon>Nitrososphaeria</taxon>
        <taxon>Nitrososphaerales</taxon>
        <taxon>Nitrososphaeraceae</taxon>
        <taxon>Candidatus Nitrosocosmicus</taxon>
    </lineage>
</organism>
<sequence>MYKNSYIFSLDTIEMKFSMAKAALLSTCFILILLLGGSQTSQTFAQQQQPQTNDTTNDYVSLIVDGDGSHGADLFVDPNTNQIYVTYIKTENDSSDLYFTKTIDENFTLSEPVRVNDKPGDVMWDGRVPPQIEVTDNGTIYTLWVSSKEAPAFAPHGFRTLKMAYSLDGGETFTPAVNVTNKDDATQAKAFQTFDIGNDGKIYVGSLNYDAQILENGTIISTDEENGTQASIAVSTDGGKTFNPTLNIDKFACECCNVNVLAASSGDVYVSWRDKFPVAPNTNPQVDPVVRDMVVARSSDGGMTFDLPNKIANDSFVFGGCVHVGAPMVEDSKGNIHVVWYTGAEDHPGIYYAYSTDKAASFSKPLPVLTGDWVPPLRSDIAVDNEDNIWITWEDSFGLTALDEKWVFENTSAMIHLGKIENGTLVNYPPVNSENGREPSIGTGNNLVAVLWNGDDSVNMSILRPDELTS</sequence>